<dbReference type="RefSeq" id="WP_146291892.1">
    <property type="nucleotide sequence ID" value="NZ_CP042304.1"/>
</dbReference>
<dbReference type="CDD" id="cd05233">
    <property type="entry name" value="SDR_c"/>
    <property type="match status" value="1"/>
</dbReference>
<comment type="similarity">
    <text evidence="1">Belongs to the short-chain dehydrogenases/reductases (SDR) family.</text>
</comment>
<evidence type="ECO:0000313" key="4">
    <source>
        <dbReference type="EMBL" id="QDZ12663.1"/>
    </source>
</evidence>
<dbReference type="InterPro" id="IPR002347">
    <property type="entry name" value="SDR_fam"/>
</dbReference>
<dbReference type="InterPro" id="IPR036291">
    <property type="entry name" value="NAD(P)-bd_dom_sf"/>
</dbReference>
<keyword evidence="5" id="KW-1185">Reference proteome</keyword>
<dbReference type="GO" id="GO:0016616">
    <property type="term" value="F:oxidoreductase activity, acting on the CH-OH group of donors, NAD or NADP as acceptor"/>
    <property type="evidence" value="ECO:0007669"/>
    <property type="project" value="TreeGrafter"/>
</dbReference>
<name>A0A5B8LX43_9HYPH</name>
<dbReference type="PROSITE" id="PS00061">
    <property type="entry name" value="ADH_SHORT"/>
    <property type="match status" value="1"/>
</dbReference>
<dbReference type="AlphaFoldDB" id="A0A5B8LX43"/>
<proteinExistence type="inferred from homology"/>
<evidence type="ECO:0000259" key="3">
    <source>
        <dbReference type="SMART" id="SM00822"/>
    </source>
</evidence>
<dbReference type="GO" id="GO:0006633">
    <property type="term" value="P:fatty acid biosynthetic process"/>
    <property type="evidence" value="ECO:0007669"/>
    <property type="project" value="TreeGrafter"/>
</dbReference>
<dbReference type="EMBL" id="CP042304">
    <property type="protein sequence ID" value="QDZ12663.1"/>
    <property type="molecule type" value="Genomic_DNA"/>
</dbReference>
<dbReference type="InterPro" id="IPR057326">
    <property type="entry name" value="KR_dom"/>
</dbReference>
<dbReference type="GO" id="GO:0048038">
    <property type="term" value="F:quinone binding"/>
    <property type="evidence" value="ECO:0007669"/>
    <property type="project" value="TreeGrafter"/>
</dbReference>
<sequence>MTAPFGQSLLGKAVLITGGFQGVGLEIARHAQANGASRIVLAGRDAGKGERALAEIPGAELVFGELGDPETPARLMEQALANGPLDGLVNAAGLTDRATFLDGTAAIWDKLFAVNARAPFLLMSAMIAHLRERKAPGSIVNIQSMNAHCGTPELAIYSASKGALATLTRNAANAHIADRIRVNGINMGWAATDGERDMQARILGKGEDWAQQVADQLPLGRLLEANEVARLTVYLLSDLSGLQTGTSIDLEQWVVGAPR</sequence>
<reference evidence="4 5" key="1">
    <citation type="submission" date="2019-07" db="EMBL/GenBank/DDBJ databases">
        <title>Full genome sequence of Devosia sp. Gsoil 520.</title>
        <authorList>
            <person name="Im W.-T."/>
        </authorList>
    </citation>
    <scope>NUCLEOTIDE SEQUENCE [LARGE SCALE GENOMIC DNA]</scope>
    <source>
        <strain evidence="4 5">Gsoil 520</strain>
    </source>
</reference>
<dbReference type="PANTHER" id="PTHR42760">
    <property type="entry name" value="SHORT-CHAIN DEHYDROGENASES/REDUCTASES FAMILY MEMBER"/>
    <property type="match status" value="1"/>
</dbReference>
<dbReference type="NCBIfam" id="NF004847">
    <property type="entry name" value="PRK06198.1"/>
    <property type="match status" value="1"/>
</dbReference>
<protein>
    <submittedName>
        <fullName evidence="4">SDR family oxidoreductase</fullName>
    </submittedName>
</protein>
<evidence type="ECO:0000313" key="5">
    <source>
        <dbReference type="Proteomes" id="UP000315364"/>
    </source>
</evidence>
<dbReference type="Gene3D" id="3.40.50.720">
    <property type="entry name" value="NAD(P)-binding Rossmann-like Domain"/>
    <property type="match status" value="1"/>
</dbReference>
<dbReference type="SMART" id="SM00822">
    <property type="entry name" value="PKS_KR"/>
    <property type="match status" value="1"/>
</dbReference>
<dbReference type="OrthoDB" id="7157698at2"/>
<accession>A0A5B8LX43</accession>
<evidence type="ECO:0000256" key="2">
    <source>
        <dbReference type="ARBA" id="ARBA00023002"/>
    </source>
</evidence>
<dbReference type="Proteomes" id="UP000315364">
    <property type="component" value="Chromosome"/>
</dbReference>
<dbReference type="KEGG" id="dea:FPZ08_19075"/>
<gene>
    <name evidence="4" type="ORF">FPZ08_19075</name>
</gene>
<feature type="domain" description="Ketoreductase" evidence="3">
    <location>
        <begin position="12"/>
        <end position="195"/>
    </location>
</feature>
<keyword evidence="2" id="KW-0560">Oxidoreductase</keyword>
<evidence type="ECO:0000256" key="1">
    <source>
        <dbReference type="ARBA" id="ARBA00006484"/>
    </source>
</evidence>
<dbReference type="PRINTS" id="PR00080">
    <property type="entry name" value="SDRFAMILY"/>
</dbReference>
<dbReference type="InterPro" id="IPR020904">
    <property type="entry name" value="Sc_DH/Rdtase_CS"/>
</dbReference>
<dbReference type="PANTHER" id="PTHR42760:SF133">
    <property type="entry name" value="3-OXOACYL-[ACYL-CARRIER-PROTEIN] REDUCTASE"/>
    <property type="match status" value="1"/>
</dbReference>
<organism evidence="4 5">
    <name type="scientific">Devosia ginsengisoli</name>
    <dbReference type="NCBI Taxonomy" id="400770"/>
    <lineage>
        <taxon>Bacteria</taxon>
        <taxon>Pseudomonadati</taxon>
        <taxon>Pseudomonadota</taxon>
        <taxon>Alphaproteobacteria</taxon>
        <taxon>Hyphomicrobiales</taxon>
        <taxon>Devosiaceae</taxon>
        <taxon>Devosia</taxon>
    </lineage>
</organism>
<dbReference type="PRINTS" id="PR00081">
    <property type="entry name" value="GDHRDH"/>
</dbReference>
<dbReference type="Pfam" id="PF13561">
    <property type="entry name" value="adh_short_C2"/>
    <property type="match status" value="1"/>
</dbReference>
<dbReference type="SUPFAM" id="SSF51735">
    <property type="entry name" value="NAD(P)-binding Rossmann-fold domains"/>
    <property type="match status" value="1"/>
</dbReference>